<organism evidence="8">
    <name type="scientific">Haemophilus influenzae HK1212</name>
    <dbReference type="NCBI Taxonomy" id="456482"/>
    <lineage>
        <taxon>Bacteria</taxon>
        <taxon>Pseudomonadati</taxon>
        <taxon>Pseudomonadota</taxon>
        <taxon>Gammaproteobacteria</taxon>
        <taxon>Pasteurellales</taxon>
        <taxon>Pasteurellaceae</taxon>
        <taxon>Haemophilus</taxon>
    </lineage>
</organism>
<feature type="domain" description="Glutamyl/glutaminyl-tRNA synthetase class Ib catalytic" evidence="7">
    <location>
        <begin position="4"/>
        <end position="154"/>
    </location>
</feature>
<gene>
    <name evidence="8" type="primary">glnS</name>
    <name evidence="8" type="ORF">HAINFHK1212_1261</name>
</gene>
<accession>A0A7G2JXJ0</accession>
<dbReference type="EMBL" id="ABFC01001014">
    <property type="protein sequence ID" value="EFA27974.1"/>
    <property type="molecule type" value="Genomic_DNA"/>
</dbReference>
<keyword evidence="5 6" id="KW-0030">Aminoacyl-tRNA synthetase</keyword>
<comment type="caution">
    <text evidence="8">The sequence shown here is derived from an EMBL/GenBank/DDBJ whole genome shotgun (WGS) entry which is preliminary data.</text>
</comment>
<evidence type="ECO:0000256" key="6">
    <source>
        <dbReference type="RuleBase" id="RU363037"/>
    </source>
</evidence>
<comment type="similarity">
    <text evidence="6">Belongs to the class-I aminoacyl-tRNA synthetase family.</text>
</comment>
<keyword evidence="4 6" id="KW-0648">Protein biosynthesis</keyword>
<sequence>HKSVHTRFPPEPNGYLHIGHAKSICLNFGLAKEYQGLCNLRFDDTNPVKEDVEYVDSIKADVEWLGFKWKGEPRYASDYFDALYGYAIELIEKGLAYVDELSPEEMREYRGTLTEVGKNSPYRDRTIEENLALFEKMKNGELLTEAAEKVRSNFPFEDIPKMIPVKPSFYDKAKADKARDSLMAMMKGKGALQ</sequence>
<reference evidence="8" key="1">
    <citation type="journal article" date="2010" name="Genomics">
        <title>Tracing phylogenomic events leading to diversity of Haemophilus influenzae and the emergence of Brazilian Purpuric Fever (BPF)-associated clones.</title>
        <authorList>
            <person name="Papazisi L."/>
            <person name="Ratnayake S."/>
            <person name="Remortel B.G."/>
            <person name="Bock G.R."/>
            <person name="Liang W."/>
            <person name="Saeed A.I."/>
            <person name="Liu J."/>
            <person name="Fleischmann R.D."/>
            <person name="Kilian M."/>
            <person name="Peterson S.N."/>
        </authorList>
    </citation>
    <scope>NUCLEOTIDE SEQUENCE [LARGE SCALE GENOMIC DNA]</scope>
    <source>
        <strain evidence="8">HK1212</strain>
    </source>
</reference>
<dbReference type="Gene3D" id="3.90.800.10">
    <property type="entry name" value="Glutamyl-tRNA Synthetase, Domain 3"/>
    <property type="match status" value="1"/>
</dbReference>
<dbReference type="GO" id="GO:0006425">
    <property type="term" value="P:glutaminyl-tRNA aminoacylation"/>
    <property type="evidence" value="ECO:0007669"/>
    <property type="project" value="TreeGrafter"/>
</dbReference>
<dbReference type="EC" id="6.1.1.18" evidence="8"/>
<dbReference type="Gene3D" id="3.40.50.620">
    <property type="entry name" value="HUPs"/>
    <property type="match status" value="1"/>
</dbReference>
<dbReference type="InterPro" id="IPR000924">
    <property type="entry name" value="Glu/Gln-tRNA-synth"/>
</dbReference>
<name>A0A7G2JXJ0_HAEIF</name>
<feature type="non-terminal residue" evidence="8">
    <location>
        <position position="1"/>
    </location>
</feature>
<dbReference type="InterPro" id="IPR014729">
    <property type="entry name" value="Rossmann-like_a/b/a_fold"/>
</dbReference>
<evidence type="ECO:0000256" key="2">
    <source>
        <dbReference type="ARBA" id="ARBA00022741"/>
    </source>
</evidence>
<evidence type="ECO:0000256" key="5">
    <source>
        <dbReference type="ARBA" id="ARBA00023146"/>
    </source>
</evidence>
<evidence type="ECO:0000313" key="8">
    <source>
        <dbReference type="EMBL" id="EFA27974.1"/>
    </source>
</evidence>
<dbReference type="GO" id="GO:0004819">
    <property type="term" value="F:glutamine-tRNA ligase activity"/>
    <property type="evidence" value="ECO:0007669"/>
    <property type="project" value="UniProtKB-EC"/>
</dbReference>
<keyword evidence="3 6" id="KW-0067">ATP-binding</keyword>
<keyword evidence="1 6" id="KW-0436">Ligase</keyword>
<protein>
    <submittedName>
        <fullName evidence="8">Glutamine--tRNA ligase</fullName>
        <ecNumber evidence="8">6.1.1.18</ecNumber>
    </submittedName>
</protein>
<evidence type="ECO:0000256" key="4">
    <source>
        <dbReference type="ARBA" id="ARBA00022917"/>
    </source>
</evidence>
<dbReference type="PANTHER" id="PTHR43097:SF5">
    <property type="entry name" value="GLUTAMATE--TRNA LIGASE"/>
    <property type="match status" value="1"/>
</dbReference>
<dbReference type="GO" id="GO:0005524">
    <property type="term" value="F:ATP binding"/>
    <property type="evidence" value="ECO:0007669"/>
    <property type="project" value="UniProtKB-KW"/>
</dbReference>
<evidence type="ECO:0000256" key="1">
    <source>
        <dbReference type="ARBA" id="ARBA00022598"/>
    </source>
</evidence>
<dbReference type="AlphaFoldDB" id="A0A7G2JXJ0"/>
<dbReference type="SUPFAM" id="SSF52374">
    <property type="entry name" value="Nucleotidylyl transferase"/>
    <property type="match status" value="1"/>
</dbReference>
<dbReference type="Pfam" id="PF00749">
    <property type="entry name" value="tRNA-synt_1c"/>
    <property type="match status" value="1"/>
</dbReference>
<proteinExistence type="inferred from homology"/>
<keyword evidence="2 6" id="KW-0547">Nucleotide-binding</keyword>
<dbReference type="GO" id="GO:0005829">
    <property type="term" value="C:cytosol"/>
    <property type="evidence" value="ECO:0007669"/>
    <property type="project" value="TreeGrafter"/>
</dbReference>
<dbReference type="PANTHER" id="PTHR43097">
    <property type="entry name" value="GLUTAMINE-TRNA LIGASE"/>
    <property type="match status" value="1"/>
</dbReference>
<dbReference type="InterPro" id="IPR020058">
    <property type="entry name" value="Glu/Gln-tRNA-synth_Ib_cat-dom"/>
</dbReference>
<dbReference type="InterPro" id="IPR050132">
    <property type="entry name" value="Gln/Glu-tRNA_Ligase"/>
</dbReference>
<evidence type="ECO:0000259" key="7">
    <source>
        <dbReference type="Pfam" id="PF00749"/>
    </source>
</evidence>
<dbReference type="PRINTS" id="PR00987">
    <property type="entry name" value="TRNASYNTHGLU"/>
</dbReference>
<evidence type="ECO:0000256" key="3">
    <source>
        <dbReference type="ARBA" id="ARBA00022840"/>
    </source>
</evidence>
<dbReference type="InterPro" id="IPR001412">
    <property type="entry name" value="aa-tRNA-synth_I_CS"/>
</dbReference>
<dbReference type="PROSITE" id="PS00178">
    <property type="entry name" value="AA_TRNA_LIGASE_I"/>
    <property type="match status" value="1"/>
</dbReference>